<dbReference type="Pfam" id="PF01268">
    <property type="entry name" value="FTHFS"/>
    <property type="match status" value="1"/>
</dbReference>
<evidence type="ECO:0000256" key="1">
    <source>
        <dbReference type="ARBA" id="ARBA00022563"/>
    </source>
</evidence>
<comment type="caution">
    <text evidence="5">The sequence shown here is derived from an EMBL/GenBank/DDBJ whole genome shotgun (WGS) entry which is preliminary data.</text>
</comment>
<dbReference type="AlphaFoldDB" id="T1BWQ3"/>
<organism evidence="5">
    <name type="scientific">mine drainage metagenome</name>
    <dbReference type="NCBI Taxonomy" id="410659"/>
    <lineage>
        <taxon>unclassified sequences</taxon>
        <taxon>metagenomes</taxon>
        <taxon>ecological metagenomes</taxon>
    </lineage>
</organism>
<protein>
    <submittedName>
        <fullName evidence="5">Formyltetrahydrofolate synthetase</fullName>
    </submittedName>
</protein>
<dbReference type="GO" id="GO:0005524">
    <property type="term" value="F:ATP binding"/>
    <property type="evidence" value="ECO:0007669"/>
    <property type="project" value="UniProtKB-KW"/>
</dbReference>
<dbReference type="Gene3D" id="3.40.50.300">
    <property type="entry name" value="P-loop containing nucleotide triphosphate hydrolases"/>
    <property type="match status" value="1"/>
</dbReference>
<gene>
    <name evidence="5" type="ORF">B1A_10843</name>
</gene>
<reference evidence="5" key="2">
    <citation type="journal article" date="2014" name="ISME J.">
        <title>Microbial stratification in low pH oxic and suboxic macroscopic growths along an acid mine drainage.</title>
        <authorList>
            <person name="Mendez-Garcia C."/>
            <person name="Mesa V."/>
            <person name="Sprenger R.R."/>
            <person name="Richter M."/>
            <person name="Diez M.S."/>
            <person name="Solano J."/>
            <person name="Bargiela R."/>
            <person name="Golyshina O.V."/>
            <person name="Manteca A."/>
            <person name="Ramos J.L."/>
            <person name="Gallego J.R."/>
            <person name="Llorente I."/>
            <person name="Martins Dos Santos V.A."/>
            <person name="Jensen O.N."/>
            <person name="Pelaez A.I."/>
            <person name="Sanchez J."/>
            <person name="Ferrer M."/>
        </authorList>
    </citation>
    <scope>NUCLEOTIDE SEQUENCE</scope>
</reference>
<dbReference type="InterPro" id="IPR027417">
    <property type="entry name" value="P-loop_NTPase"/>
</dbReference>
<evidence type="ECO:0000313" key="5">
    <source>
        <dbReference type="EMBL" id="EQD58300.1"/>
    </source>
</evidence>
<keyword evidence="1" id="KW-0554">One-carbon metabolism</keyword>
<name>T1BWQ3_9ZZZZ</name>
<accession>T1BWQ3</accession>
<evidence type="ECO:0000256" key="3">
    <source>
        <dbReference type="ARBA" id="ARBA00022741"/>
    </source>
</evidence>
<feature type="non-terminal residue" evidence="5">
    <location>
        <position position="142"/>
    </location>
</feature>
<keyword evidence="4" id="KW-0067">ATP-binding</keyword>
<dbReference type="InterPro" id="IPR000559">
    <property type="entry name" value="Formate_THF_ligase"/>
</dbReference>
<dbReference type="SUPFAM" id="SSF52540">
    <property type="entry name" value="P-loop containing nucleoside triphosphate hydrolases"/>
    <property type="match status" value="1"/>
</dbReference>
<dbReference type="GO" id="GO:0004329">
    <property type="term" value="F:formate-tetrahydrofolate ligase activity"/>
    <property type="evidence" value="ECO:0007669"/>
    <property type="project" value="InterPro"/>
</dbReference>
<keyword evidence="2" id="KW-0436">Ligase</keyword>
<dbReference type="EMBL" id="AUZX01007736">
    <property type="protein sequence ID" value="EQD58300.1"/>
    <property type="molecule type" value="Genomic_DNA"/>
</dbReference>
<sequence length="142" mass="14914">MAHLLSNIAHGNSSVIGDWVALSGAECVVTEAGFGADLGGEKFFDIKSPILGRGPNVAVLVATAKSLRMHGGLADTTAGKPIPEILNSANPESVDRGCANLRRQIENIRVFGVPVVVAINSHPQDSKEEWEIIRRHALAAGA</sequence>
<proteinExistence type="predicted"/>
<keyword evidence="3" id="KW-0547">Nucleotide-binding</keyword>
<evidence type="ECO:0000256" key="4">
    <source>
        <dbReference type="ARBA" id="ARBA00022840"/>
    </source>
</evidence>
<reference evidence="5" key="1">
    <citation type="submission" date="2013-08" db="EMBL/GenBank/DDBJ databases">
        <authorList>
            <person name="Mendez C."/>
            <person name="Richter M."/>
            <person name="Ferrer M."/>
            <person name="Sanchez J."/>
        </authorList>
    </citation>
    <scope>NUCLEOTIDE SEQUENCE</scope>
</reference>
<dbReference type="GO" id="GO:0006730">
    <property type="term" value="P:one-carbon metabolic process"/>
    <property type="evidence" value="ECO:0007669"/>
    <property type="project" value="UniProtKB-KW"/>
</dbReference>
<evidence type="ECO:0000256" key="2">
    <source>
        <dbReference type="ARBA" id="ARBA00022598"/>
    </source>
</evidence>